<name>A0ABR3VFM7_9PEZI</name>
<gene>
    <name evidence="2" type="ORF">VTK73DRAFT_3727</name>
</gene>
<reference evidence="2 3" key="1">
    <citation type="journal article" date="2024" name="Commun. Biol.">
        <title>Comparative genomic analysis of thermophilic fungi reveals convergent evolutionary adaptations and gene losses.</title>
        <authorList>
            <person name="Steindorff A.S."/>
            <person name="Aguilar-Pontes M.V."/>
            <person name="Robinson A.J."/>
            <person name="Andreopoulos B."/>
            <person name="LaButti K."/>
            <person name="Kuo A."/>
            <person name="Mondo S."/>
            <person name="Riley R."/>
            <person name="Otillar R."/>
            <person name="Haridas S."/>
            <person name="Lipzen A."/>
            <person name="Grimwood J."/>
            <person name="Schmutz J."/>
            <person name="Clum A."/>
            <person name="Reid I.D."/>
            <person name="Moisan M.C."/>
            <person name="Butler G."/>
            <person name="Nguyen T.T.M."/>
            <person name="Dewar K."/>
            <person name="Conant G."/>
            <person name="Drula E."/>
            <person name="Henrissat B."/>
            <person name="Hansel C."/>
            <person name="Singer S."/>
            <person name="Hutchinson M.I."/>
            <person name="de Vries R.P."/>
            <person name="Natvig D.O."/>
            <person name="Powell A.J."/>
            <person name="Tsang A."/>
            <person name="Grigoriev I.V."/>
        </authorList>
    </citation>
    <scope>NUCLEOTIDE SEQUENCE [LARGE SCALE GENOMIC DNA]</scope>
    <source>
        <strain evidence="2 3">ATCC 24622</strain>
    </source>
</reference>
<evidence type="ECO:0000313" key="2">
    <source>
        <dbReference type="EMBL" id="KAL1840546.1"/>
    </source>
</evidence>
<feature type="compositionally biased region" description="Low complexity" evidence="1">
    <location>
        <begin position="25"/>
        <end position="41"/>
    </location>
</feature>
<evidence type="ECO:0000313" key="3">
    <source>
        <dbReference type="Proteomes" id="UP001586593"/>
    </source>
</evidence>
<feature type="region of interest" description="Disordered" evidence="1">
    <location>
        <begin position="16"/>
        <end position="94"/>
    </location>
</feature>
<protein>
    <submittedName>
        <fullName evidence="2">Uncharacterized protein</fullName>
    </submittedName>
</protein>
<proteinExistence type="predicted"/>
<comment type="caution">
    <text evidence="2">The sequence shown here is derived from an EMBL/GenBank/DDBJ whole genome shotgun (WGS) entry which is preliminary data.</text>
</comment>
<evidence type="ECO:0000256" key="1">
    <source>
        <dbReference type="SAM" id="MobiDB-lite"/>
    </source>
</evidence>
<dbReference type="EMBL" id="JAZHXJ010002189">
    <property type="protein sequence ID" value="KAL1840546.1"/>
    <property type="molecule type" value="Genomic_DNA"/>
</dbReference>
<dbReference type="Proteomes" id="UP001586593">
    <property type="component" value="Unassembled WGS sequence"/>
</dbReference>
<keyword evidence="3" id="KW-1185">Reference proteome</keyword>
<accession>A0ABR3VFM7</accession>
<sequence>MPSSTCWPRPAWASGCSCTSVGCPRPTSTSTATGRTASVARDGSGSETRKDTDGSDSFRSTDDGQHKVQRTMGPEERPEAWTRAGGPAWRDACTDKKPIADRNDRARGMVGAEKRGWLVPWESWNWVSVDGADDGMRRGWVCGGTGPSCSFVNMGT</sequence>
<organism evidence="2 3">
    <name type="scientific">Phialemonium thermophilum</name>
    <dbReference type="NCBI Taxonomy" id="223376"/>
    <lineage>
        <taxon>Eukaryota</taxon>
        <taxon>Fungi</taxon>
        <taxon>Dikarya</taxon>
        <taxon>Ascomycota</taxon>
        <taxon>Pezizomycotina</taxon>
        <taxon>Sordariomycetes</taxon>
        <taxon>Sordariomycetidae</taxon>
        <taxon>Cephalothecales</taxon>
        <taxon>Cephalothecaceae</taxon>
        <taxon>Phialemonium</taxon>
    </lineage>
</organism>